<dbReference type="InterPro" id="IPR036249">
    <property type="entry name" value="Thioredoxin-like_sf"/>
</dbReference>
<dbReference type="PANTHER" id="PTHR45672:SF3">
    <property type="entry name" value="THIOREDOXIN DOMAIN-CONTAINING PROTEIN 5"/>
    <property type="match status" value="1"/>
</dbReference>
<evidence type="ECO:0000259" key="5">
    <source>
        <dbReference type="PROSITE" id="PS51352"/>
    </source>
</evidence>
<keyword evidence="2 4" id="KW-0732">Signal</keyword>
<dbReference type="Pfam" id="PF00085">
    <property type="entry name" value="Thioredoxin"/>
    <property type="match status" value="3"/>
</dbReference>
<keyword evidence="7" id="KW-1185">Reference proteome</keyword>
<gene>
    <name evidence="6" type="ORF">CHIRRI_LOCUS4938</name>
</gene>
<feature type="chain" id="PRO_5040288897" description="Thioredoxin domain-containing protein" evidence="4">
    <location>
        <begin position="19"/>
        <end position="411"/>
    </location>
</feature>
<feature type="domain" description="Thioredoxin" evidence="5">
    <location>
        <begin position="277"/>
        <end position="403"/>
    </location>
</feature>
<dbReference type="PROSITE" id="PS51352">
    <property type="entry name" value="THIOREDOXIN_2"/>
    <property type="match status" value="3"/>
</dbReference>
<evidence type="ECO:0000313" key="7">
    <source>
        <dbReference type="Proteomes" id="UP001153620"/>
    </source>
</evidence>
<evidence type="ECO:0000256" key="1">
    <source>
        <dbReference type="ARBA" id="ARBA00006347"/>
    </source>
</evidence>
<dbReference type="PROSITE" id="PS00194">
    <property type="entry name" value="THIOREDOXIN_1"/>
    <property type="match status" value="2"/>
</dbReference>
<dbReference type="GO" id="GO:0005783">
    <property type="term" value="C:endoplasmic reticulum"/>
    <property type="evidence" value="ECO:0007669"/>
    <property type="project" value="TreeGrafter"/>
</dbReference>
<reference evidence="6" key="1">
    <citation type="submission" date="2022-01" db="EMBL/GenBank/DDBJ databases">
        <authorList>
            <person name="King R."/>
        </authorList>
    </citation>
    <scope>NUCLEOTIDE SEQUENCE</scope>
</reference>
<comment type="similarity">
    <text evidence="1">Belongs to the protein disulfide isomerase family.</text>
</comment>
<dbReference type="PANTHER" id="PTHR45672">
    <property type="entry name" value="PROTEIN DISULFIDE-ISOMERASE C17H9.14C-RELATED"/>
    <property type="match status" value="1"/>
</dbReference>
<dbReference type="PRINTS" id="PR00421">
    <property type="entry name" value="THIOREDOXIN"/>
</dbReference>
<dbReference type="AlphaFoldDB" id="A0A9N9RSK9"/>
<evidence type="ECO:0000256" key="2">
    <source>
        <dbReference type="ARBA" id="ARBA00022729"/>
    </source>
</evidence>
<organism evidence="6 7">
    <name type="scientific">Chironomus riparius</name>
    <dbReference type="NCBI Taxonomy" id="315576"/>
    <lineage>
        <taxon>Eukaryota</taxon>
        <taxon>Metazoa</taxon>
        <taxon>Ecdysozoa</taxon>
        <taxon>Arthropoda</taxon>
        <taxon>Hexapoda</taxon>
        <taxon>Insecta</taxon>
        <taxon>Pterygota</taxon>
        <taxon>Neoptera</taxon>
        <taxon>Endopterygota</taxon>
        <taxon>Diptera</taxon>
        <taxon>Nematocera</taxon>
        <taxon>Chironomoidea</taxon>
        <taxon>Chironomidae</taxon>
        <taxon>Chironominae</taxon>
        <taxon>Chironomus</taxon>
    </lineage>
</organism>
<feature type="domain" description="Thioredoxin" evidence="5">
    <location>
        <begin position="8"/>
        <end position="130"/>
    </location>
</feature>
<dbReference type="Gene3D" id="3.40.30.10">
    <property type="entry name" value="Glutaredoxin"/>
    <property type="match status" value="3"/>
</dbReference>
<reference evidence="6" key="2">
    <citation type="submission" date="2022-10" db="EMBL/GenBank/DDBJ databases">
        <authorList>
            <consortium name="ENA_rothamsted_submissions"/>
            <consortium name="culmorum"/>
            <person name="King R."/>
        </authorList>
    </citation>
    <scope>NUCLEOTIDE SEQUENCE</scope>
</reference>
<dbReference type="Proteomes" id="UP001153620">
    <property type="component" value="Chromosome 2"/>
</dbReference>
<evidence type="ECO:0000256" key="3">
    <source>
        <dbReference type="SAM" id="MobiDB-lite"/>
    </source>
</evidence>
<evidence type="ECO:0000313" key="6">
    <source>
        <dbReference type="EMBL" id="CAG9802022.1"/>
    </source>
</evidence>
<dbReference type="EMBL" id="OU895878">
    <property type="protein sequence ID" value="CAG9802022.1"/>
    <property type="molecule type" value="Genomic_DNA"/>
</dbReference>
<feature type="compositionally biased region" description="Basic and acidic residues" evidence="3">
    <location>
        <begin position="273"/>
        <end position="289"/>
    </location>
</feature>
<dbReference type="OrthoDB" id="71336at2759"/>
<feature type="region of interest" description="Disordered" evidence="3">
    <location>
        <begin position="271"/>
        <end position="293"/>
    </location>
</feature>
<proteinExistence type="inferred from homology"/>
<feature type="signal peptide" evidence="4">
    <location>
        <begin position="1"/>
        <end position="18"/>
    </location>
</feature>
<dbReference type="PROSITE" id="PS51257">
    <property type="entry name" value="PROKAR_LIPOPROTEIN"/>
    <property type="match status" value="1"/>
</dbReference>
<feature type="domain" description="Thioredoxin" evidence="5">
    <location>
        <begin position="134"/>
        <end position="270"/>
    </location>
</feature>
<dbReference type="InterPro" id="IPR051063">
    <property type="entry name" value="PDI"/>
</dbReference>
<dbReference type="GO" id="GO:0006457">
    <property type="term" value="P:protein folding"/>
    <property type="evidence" value="ECO:0007669"/>
    <property type="project" value="TreeGrafter"/>
</dbReference>
<dbReference type="InterPro" id="IPR013766">
    <property type="entry name" value="Thioredoxin_domain"/>
</dbReference>
<dbReference type="InterPro" id="IPR017937">
    <property type="entry name" value="Thioredoxin_CS"/>
</dbReference>
<evidence type="ECO:0000256" key="4">
    <source>
        <dbReference type="SAM" id="SignalP"/>
    </source>
</evidence>
<dbReference type="GO" id="GO:0003756">
    <property type="term" value="F:protein disulfide isomerase activity"/>
    <property type="evidence" value="ECO:0007669"/>
    <property type="project" value="TreeGrafter"/>
</dbReference>
<name>A0A9N9RSK9_9DIPT</name>
<accession>A0A9N9RSK9</accession>
<sequence>MNSKVLAFVCLLVACAFSEENDIENNEEEVADSTIILTDDNFEGVIQTNNFFVMFHAPWCQHCVKLKPTWNQLAEMLNTQEESRVRIAKVDCTENHKTCSDNEVTSYPTLKYFNVNAEQPVKYRSTRDLPSLTAFINEQLGTSTLKETEEEEADEEQVVPSPLKGLIELNDKNFGDFTSKGSWFIKFYAPWCGHCQRLAPIWNDLATALEHDESVNIAKVDCTEYRPLCKDFDVKGYPTLLWIEDSKKVDKYSGPRTVEDLKAYVENRLASKGGEDKQKEEEKPTKEATEEGEGDVVVTLSADNFPQVTKNDVTFVKFYAPWCGHCKRMQPTWQQLALKFVGDEKVKIGKVDCTLTENRDLCSEQDVQGFPTIFIYKNGEKITEYNGNRSLEDMFDFVKSHLTADKSRDEL</sequence>
<protein>
    <recommendedName>
        <fullName evidence="5">Thioredoxin domain-containing protein</fullName>
    </recommendedName>
</protein>
<dbReference type="SUPFAM" id="SSF52833">
    <property type="entry name" value="Thioredoxin-like"/>
    <property type="match status" value="3"/>
</dbReference>